<evidence type="ECO:0000256" key="7">
    <source>
        <dbReference type="HAMAP-Rule" id="MF_02065"/>
    </source>
</evidence>
<evidence type="ECO:0000256" key="3">
    <source>
        <dbReference type="ARBA" id="ARBA00022989"/>
    </source>
</evidence>
<dbReference type="PANTHER" id="PTHR30518:SF2">
    <property type="entry name" value="ENDOLYTIC MUREIN TRANSGLYCOSYLASE"/>
    <property type="match status" value="1"/>
</dbReference>
<evidence type="ECO:0000256" key="2">
    <source>
        <dbReference type="ARBA" id="ARBA00022692"/>
    </source>
</evidence>
<keyword evidence="4 7" id="KW-0472">Membrane</keyword>
<dbReference type="HAMAP" id="MF_02065">
    <property type="entry name" value="MltG"/>
    <property type="match status" value="1"/>
</dbReference>
<dbReference type="Gene3D" id="3.30.1490.480">
    <property type="entry name" value="Endolytic murein transglycosylase"/>
    <property type="match status" value="1"/>
</dbReference>
<evidence type="ECO:0000313" key="10">
    <source>
        <dbReference type="Proteomes" id="UP001177295"/>
    </source>
</evidence>
<feature type="region of interest" description="Disordered" evidence="8">
    <location>
        <begin position="1"/>
        <end position="110"/>
    </location>
</feature>
<dbReference type="InterPro" id="IPR003770">
    <property type="entry name" value="MLTG-like"/>
</dbReference>
<feature type="compositionally biased region" description="Polar residues" evidence="8">
    <location>
        <begin position="42"/>
        <end position="59"/>
    </location>
</feature>
<keyword evidence="1 7" id="KW-1003">Cell membrane</keyword>
<evidence type="ECO:0000256" key="5">
    <source>
        <dbReference type="ARBA" id="ARBA00023239"/>
    </source>
</evidence>
<accession>A0ABY8WYJ8</accession>
<feature type="compositionally biased region" description="Basic and acidic residues" evidence="8">
    <location>
        <begin position="91"/>
        <end position="102"/>
    </location>
</feature>
<sequence>MDGFRRSRSPEPRSPQAMAQPHFQPRPSGPQSAGQPPRTDSRPQAQTERQFRPGSQYQPLQRPRPLSNVNNTLPDVGNVPRNNSQNSAEPFRSRRDTPERGRVSSSPNKKSRRHKKWLIAFVIFSVIIAMAAGAYMWYTSQLKAASRSTEKHSVVISDGDSTATIAAKLKKIGVIRDELAFRIYAYLEGKAMVGSTCRVSPSQTVPEIVAKLAAGCRDFKAITFYPGGTLEASRYKASRARSGTDKTNARYVLKQAGFSDNDITTAFHAAYDSPLFADKPADAPLEGYMFGETYHVADDATAKQVLETVFAHMYKIVQKNNLVAKFKEQGLNLYQGITLASIVERELTCEDKPTAERKERCYQYQRGIAQVFIKRFRAGAKLGSDITAVYAADKAKIDIPKDDTNALVSIDSPYNTRKYEGLPPTPIAAPGELSLRAVANPTETDYNFFLAGDDGLIYFAKTNEEHEANIKNHCQKLCAAI</sequence>
<evidence type="ECO:0000256" key="6">
    <source>
        <dbReference type="ARBA" id="ARBA00023316"/>
    </source>
</evidence>
<keyword evidence="6 7" id="KW-0961">Cell wall biogenesis/degradation</keyword>
<name>A0ABY8WYJ8_9BACT</name>
<dbReference type="Pfam" id="PF02618">
    <property type="entry name" value="YceG"/>
    <property type="match status" value="1"/>
</dbReference>
<comment type="subcellular location">
    <subcellularLocation>
        <location evidence="7">Cell membrane</location>
        <topology evidence="7">Single-pass membrane protein</topology>
    </subcellularLocation>
</comment>
<organism evidence="9 10">
    <name type="scientific">Candidatus Southlakia epibionticum</name>
    <dbReference type="NCBI Taxonomy" id="3043284"/>
    <lineage>
        <taxon>Bacteria</taxon>
        <taxon>Candidatus Saccharimonadota</taxon>
        <taxon>Candidatus Saccharimonadia</taxon>
        <taxon>Candidatus Saccharimonadales</taxon>
        <taxon>Candidatus Saccharimonadaceae</taxon>
        <taxon>Candidatus Southlakia</taxon>
    </lineage>
</organism>
<comment type="similarity">
    <text evidence="7">Belongs to the transglycosylase MltG family.</text>
</comment>
<feature type="site" description="Important for catalytic activity" evidence="7">
    <location>
        <position position="346"/>
    </location>
</feature>
<dbReference type="PANTHER" id="PTHR30518">
    <property type="entry name" value="ENDOLYTIC MUREIN TRANSGLYCOSYLASE"/>
    <property type="match status" value="1"/>
</dbReference>
<comment type="catalytic activity">
    <reaction evidence="7">
        <text>a peptidoglycan chain = a peptidoglycan chain with N-acetyl-1,6-anhydromuramyl-[peptide] at the reducing end + a peptidoglycan chain with N-acetylglucosamine at the non-reducing end.</text>
        <dbReference type="EC" id="4.2.2.29"/>
    </reaction>
</comment>
<dbReference type="EC" id="4.2.2.29" evidence="7"/>
<comment type="function">
    <text evidence="7">Functions as a peptidoglycan terminase that cleaves nascent peptidoglycan strands endolytically to terminate their elongation.</text>
</comment>
<dbReference type="EMBL" id="CP124550">
    <property type="protein sequence ID" value="WIO46262.1"/>
    <property type="molecule type" value="Genomic_DNA"/>
</dbReference>
<keyword evidence="10" id="KW-1185">Reference proteome</keyword>
<keyword evidence="2 7" id="KW-0812">Transmembrane</keyword>
<feature type="transmembrane region" description="Helical" evidence="7">
    <location>
        <begin position="117"/>
        <end position="138"/>
    </location>
</feature>
<keyword evidence="5 7" id="KW-0456">Lyase</keyword>
<feature type="compositionally biased region" description="Basic and acidic residues" evidence="8">
    <location>
        <begin position="1"/>
        <end position="11"/>
    </location>
</feature>
<evidence type="ECO:0000313" key="9">
    <source>
        <dbReference type="EMBL" id="WIO46262.1"/>
    </source>
</evidence>
<reference evidence="9 10" key="1">
    <citation type="journal article" date="2023" name="Cell">
        <title>Genetic manipulation of Patescibacteria provides mechanistic insights into microbial dark matter and the epibiotic lifestyle.</title>
        <authorList>
            <person name="Wang Y."/>
            <person name="Gallagher L.A."/>
            <person name="Andrade P.A."/>
            <person name="Liu A."/>
            <person name="Humphreys I.R."/>
            <person name="Turkarslan S."/>
            <person name="Cutler K.J."/>
            <person name="Arrieta-Ortiz M.L."/>
            <person name="Li Y."/>
            <person name="Radey M.C."/>
            <person name="McLean J.S."/>
            <person name="Cong Q."/>
            <person name="Baker D."/>
            <person name="Baliga N.S."/>
            <person name="Peterson S.B."/>
            <person name="Mougous J.D."/>
        </authorList>
    </citation>
    <scope>NUCLEOTIDE SEQUENCE [LARGE SCALE GENOMIC DNA]</scope>
    <source>
        <strain evidence="9 10">ML1</strain>
    </source>
</reference>
<evidence type="ECO:0000256" key="1">
    <source>
        <dbReference type="ARBA" id="ARBA00022475"/>
    </source>
</evidence>
<gene>
    <name evidence="7 9" type="primary">mltG</name>
    <name evidence="9" type="ORF">SEML1_0653</name>
</gene>
<evidence type="ECO:0000256" key="4">
    <source>
        <dbReference type="ARBA" id="ARBA00023136"/>
    </source>
</evidence>
<dbReference type="RefSeq" id="WP_376753796.1">
    <property type="nucleotide sequence ID" value="NZ_CP124550.1"/>
</dbReference>
<protein>
    <recommendedName>
        <fullName evidence="7">Endolytic murein transglycosylase</fullName>
        <ecNumber evidence="7">4.2.2.29</ecNumber>
    </recommendedName>
    <alternativeName>
        <fullName evidence="7">Peptidoglycan lytic transglycosylase</fullName>
    </alternativeName>
    <alternativeName>
        <fullName evidence="7">Peptidoglycan polymerization terminase</fullName>
    </alternativeName>
</protein>
<dbReference type="Proteomes" id="UP001177295">
    <property type="component" value="Chromosome"/>
</dbReference>
<proteinExistence type="inferred from homology"/>
<keyword evidence="3 7" id="KW-1133">Transmembrane helix</keyword>
<evidence type="ECO:0000256" key="8">
    <source>
        <dbReference type="SAM" id="MobiDB-lite"/>
    </source>
</evidence>
<dbReference type="NCBIfam" id="TIGR00247">
    <property type="entry name" value="endolytic transglycosylase MltG"/>
    <property type="match status" value="1"/>
</dbReference>